<dbReference type="GO" id="GO:0006351">
    <property type="term" value="P:DNA-templated transcription"/>
    <property type="evidence" value="ECO:0007669"/>
    <property type="project" value="TreeGrafter"/>
</dbReference>
<dbReference type="RefSeq" id="WP_166698485.1">
    <property type="nucleotide sequence ID" value="NZ_JAAQTL010000001.1"/>
</dbReference>
<dbReference type="InterPro" id="IPR005119">
    <property type="entry name" value="LysR_subst-bd"/>
</dbReference>
<dbReference type="InterPro" id="IPR036388">
    <property type="entry name" value="WH-like_DNA-bd_sf"/>
</dbReference>
<evidence type="ECO:0000256" key="1">
    <source>
        <dbReference type="ARBA" id="ARBA00009437"/>
    </source>
</evidence>
<evidence type="ECO:0000313" key="6">
    <source>
        <dbReference type="EMBL" id="NID14768.1"/>
    </source>
</evidence>
<keyword evidence="3" id="KW-0238">DNA-binding</keyword>
<dbReference type="PANTHER" id="PTHR30537:SF31">
    <property type="entry name" value="TRANSCRIPTIONAL REGULATOR, LYSR FAMILY"/>
    <property type="match status" value="1"/>
</dbReference>
<dbReference type="Pfam" id="PF00126">
    <property type="entry name" value="HTH_1"/>
    <property type="match status" value="1"/>
</dbReference>
<dbReference type="EMBL" id="JAAQTL010000001">
    <property type="protein sequence ID" value="NID14768.1"/>
    <property type="molecule type" value="Genomic_DNA"/>
</dbReference>
<dbReference type="Pfam" id="PF03466">
    <property type="entry name" value="LysR_substrate"/>
    <property type="match status" value="1"/>
</dbReference>
<feature type="domain" description="HTH lysR-type" evidence="5">
    <location>
        <begin position="5"/>
        <end position="62"/>
    </location>
</feature>
<dbReference type="SUPFAM" id="SSF46785">
    <property type="entry name" value="Winged helix' DNA-binding domain"/>
    <property type="match status" value="1"/>
</dbReference>
<comment type="caution">
    <text evidence="6">The sequence shown here is derived from an EMBL/GenBank/DDBJ whole genome shotgun (WGS) entry which is preliminary data.</text>
</comment>
<keyword evidence="7" id="KW-1185">Reference proteome</keyword>
<evidence type="ECO:0000256" key="2">
    <source>
        <dbReference type="ARBA" id="ARBA00023015"/>
    </source>
</evidence>
<dbReference type="GO" id="GO:0003700">
    <property type="term" value="F:DNA-binding transcription factor activity"/>
    <property type="evidence" value="ECO:0007669"/>
    <property type="project" value="InterPro"/>
</dbReference>
<dbReference type="Gene3D" id="3.40.190.290">
    <property type="match status" value="1"/>
</dbReference>
<dbReference type="SUPFAM" id="SSF53850">
    <property type="entry name" value="Periplasmic binding protein-like II"/>
    <property type="match status" value="1"/>
</dbReference>
<evidence type="ECO:0000259" key="5">
    <source>
        <dbReference type="PROSITE" id="PS50931"/>
    </source>
</evidence>
<dbReference type="InterPro" id="IPR036390">
    <property type="entry name" value="WH_DNA-bd_sf"/>
</dbReference>
<dbReference type="CDD" id="cd08422">
    <property type="entry name" value="PBP2_CrgA_like"/>
    <property type="match status" value="1"/>
</dbReference>
<dbReference type="GO" id="GO:0043565">
    <property type="term" value="F:sequence-specific DNA binding"/>
    <property type="evidence" value="ECO:0007669"/>
    <property type="project" value="TreeGrafter"/>
</dbReference>
<dbReference type="AlphaFoldDB" id="A0A7X5QST8"/>
<accession>A0A7X5QST8</accession>
<dbReference type="Proteomes" id="UP000518878">
    <property type="component" value="Unassembled WGS sequence"/>
</dbReference>
<organism evidence="6 7">
    <name type="scientific">Luteibacter yeojuensis</name>
    <dbReference type="NCBI Taxonomy" id="345309"/>
    <lineage>
        <taxon>Bacteria</taxon>
        <taxon>Pseudomonadati</taxon>
        <taxon>Pseudomonadota</taxon>
        <taxon>Gammaproteobacteria</taxon>
        <taxon>Lysobacterales</taxon>
        <taxon>Rhodanobacteraceae</taxon>
        <taxon>Luteibacter</taxon>
    </lineage>
</organism>
<name>A0A7X5QST8_9GAMM</name>
<sequence length="307" mass="33232">MERINNLDDLFLLVQVIEAGGFSAAAARLGTTRSLLSRRIIALEERLGARLLHRNARQFAVTATGERVYRHAAAMCESALAAEQAAAAQSVANSLVRIEAHGLLSPLVAELVPGFAAIHPRIRVQVGNGDSDFEALLRQQADVIFSLRETMPDSDDIVARSLGSVRMVTVGSPDLVRRIGTPENPSHLDEAHCLSYAGETSGYWRFRGMAPRRRNGRMASGDPGALLSAARAGVGFAQFPLYMVADDLGNGRLRRVLEPFEPSPLPLHALTLSGRIASDVTLNFVRFVQKSLAAMSERWEQLAPGTA</sequence>
<comment type="similarity">
    <text evidence="1">Belongs to the LysR transcriptional regulatory family.</text>
</comment>
<dbReference type="PROSITE" id="PS50931">
    <property type="entry name" value="HTH_LYSR"/>
    <property type="match status" value="1"/>
</dbReference>
<reference evidence="6 7" key="1">
    <citation type="journal article" date="2006" name="Int. J. Syst. Evol. Microbiol.">
        <title>Dyella yeojuensis sp. nov., isolated from greenhouse soil in Korea.</title>
        <authorList>
            <person name="Kim B.Y."/>
            <person name="Weon H.Y."/>
            <person name="Lee K.H."/>
            <person name="Seok S.J."/>
            <person name="Kwon S.W."/>
            <person name="Go S.J."/>
            <person name="Stackebrandt E."/>
        </authorList>
    </citation>
    <scope>NUCLEOTIDE SEQUENCE [LARGE SCALE GENOMIC DNA]</scope>
    <source>
        <strain evidence="6 7">DSM 17673</strain>
    </source>
</reference>
<dbReference type="PANTHER" id="PTHR30537">
    <property type="entry name" value="HTH-TYPE TRANSCRIPTIONAL REGULATOR"/>
    <property type="match status" value="1"/>
</dbReference>
<dbReference type="FunFam" id="1.10.10.10:FF:000001">
    <property type="entry name" value="LysR family transcriptional regulator"/>
    <property type="match status" value="1"/>
</dbReference>
<evidence type="ECO:0000256" key="4">
    <source>
        <dbReference type="ARBA" id="ARBA00023163"/>
    </source>
</evidence>
<protein>
    <submittedName>
        <fullName evidence="6">LysR family transcriptional regulator</fullName>
    </submittedName>
</protein>
<keyword evidence="2" id="KW-0805">Transcription regulation</keyword>
<evidence type="ECO:0000256" key="3">
    <source>
        <dbReference type="ARBA" id="ARBA00023125"/>
    </source>
</evidence>
<dbReference type="InterPro" id="IPR000847">
    <property type="entry name" value="LysR_HTH_N"/>
</dbReference>
<dbReference type="Gene3D" id="1.10.10.10">
    <property type="entry name" value="Winged helix-like DNA-binding domain superfamily/Winged helix DNA-binding domain"/>
    <property type="match status" value="1"/>
</dbReference>
<evidence type="ECO:0000313" key="7">
    <source>
        <dbReference type="Proteomes" id="UP000518878"/>
    </source>
</evidence>
<gene>
    <name evidence="6" type="ORF">HBF32_04720</name>
</gene>
<keyword evidence="4" id="KW-0804">Transcription</keyword>
<proteinExistence type="inferred from homology"/>
<dbReference type="InterPro" id="IPR058163">
    <property type="entry name" value="LysR-type_TF_proteobact-type"/>
</dbReference>